<dbReference type="InterPro" id="IPR013762">
    <property type="entry name" value="Integrase-like_cat_sf"/>
</dbReference>
<dbReference type="PANTHER" id="PTHR30349">
    <property type="entry name" value="PHAGE INTEGRASE-RELATED"/>
    <property type="match status" value="1"/>
</dbReference>
<proteinExistence type="predicted"/>
<dbReference type="KEGG" id="pye:A6J80_15270"/>
<dbReference type="PROSITE" id="PS51898">
    <property type="entry name" value="TYR_RECOMBINASE"/>
    <property type="match status" value="1"/>
</dbReference>
<evidence type="ECO:0000313" key="5">
    <source>
        <dbReference type="Proteomes" id="UP000191257"/>
    </source>
</evidence>
<keyword evidence="2" id="KW-0233">DNA recombination</keyword>
<organism evidence="4 5">
    <name type="scientific">Paracoccus yeei</name>
    <dbReference type="NCBI Taxonomy" id="147645"/>
    <lineage>
        <taxon>Bacteria</taxon>
        <taxon>Pseudomonadati</taxon>
        <taxon>Pseudomonadota</taxon>
        <taxon>Alphaproteobacteria</taxon>
        <taxon>Rhodobacterales</taxon>
        <taxon>Paracoccaceae</taxon>
        <taxon>Paracoccus</taxon>
    </lineage>
</organism>
<evidence type="ECO:0000313" key="4">
    <source>
        <dbReference type="EMBL" id="ARC37547.1"/>
    </source>
</evidence>
<evidence type="ECO:0000256" key="2">
    <source>
        <dbReference type="ARBA" id="ARBA00023172"/>
    </source>
</evidence>
<dbReference type="SUPFAM" id="SSF56349">
    <property type="entry name" value="DNA breaking-rejoining enzymes"/>
    <property type="match status" value="1"/>
</dbReference>
<reference evidence="4" key="1">
    <citation type="submission" date="2017-12" db="EMBL/GenBank/DDBJ databases">
        <title>FDA dAtabase for Regulatory Grade micrObial Sequences (FDA-ARGOS): Supporting development and validation of Infectious Disease Dx tests.</title>
        <authorList>
            <person name="Campos J."/>
            <person name="Goldberg B."/>
            <person name="Tallon L."/>
            <person name="Sadzewicz L."/>
            <person name="Sengamalay N."/>
            <person name="Ott S."/>
            <person name="Godinez A."/>
            <person name="Nagaraj S."/>
            <person name="Vyas G."/>
            <person name="Aluvathingal J."/>
            <person name="Nadendla S."/>
            <person name="Geyer C."/>
            <person name="Nandy P."/>
            <person name="Hobson J."/>
            <person name="Sichtig H."/>
        </authorList>
    </citation>
    <scope>NUCLEOTIDE SEQUENCE</scope>
    <source>
        <strain evidence="4">FDAARGOS_252</strain>
    </source>
</reference>
<protein>
    <recommendedName>
        <fullName evidence="3">Tyr recombinase domain-containing protein</fullName>
    </recommendedName>
</protein>
<evidence type="ECO:0000256" key="1">
    <source>
        <dbReference type="ARBA" id="ARBA00022908"/>
    </source>
</evidence>
<gene>
    <name evidence="4" type="ORF">A6J80_15270</name>
</gene>
<dbReference type="Pfam" id="PF00589">
    <property type="entry name" value="Phage_integrase"/>
    <property type="match status" value="1"/>
</dbReference>
<dbReference type="GO" id="GO:0003677">
    <property type="term" value="F:DNA binding"/>
    <property type="evidence" value="ECO:0007669"/>
    <property type="project" value="InterPro"/>
</dbReference>
<dbReference type="STRING" id="147645.A6J80_15270"/>
<accession>A0A1V0GUL6</accession>
<dbReference type="GO" id="GO:0006310">
    <property type="term" value="P:DNA recombination"/>
    <property type="evidence" value="ECO:0007669"/>
    <property type="project" value="UniProtKB-KW"/>
</dbReference>
<dbReference type="Proteomes" id="UP000191257">
    <property type="component" value="Chromosome"/>
</dbReference>
<name>A0A1V0GUL6_9RHOB</name>
<sequence>MSMTGSNAMTRVNLKGINKVKKRLADGTVREHHYVGRGKGALKFWDSASSVALGSAGYIAAFSAAQQTRTPAAGKFRSVIIRFLESQDFAGLAPRTQADMKISFYHAKSGIDAKFGSAPLGVFDDPRIRTRALEWRDEIGGKVGDDRIRHLQRLVAFAWDRGIIRHHHLQKIKSVYKSQRAEIFWLPEEIEAFERGAPAHIWRILCAALETGLRPGDLAQLSREHIHRTPHGRRIVIWTQKRKRLASIPLTQRMGDLIDSLPADQPRIIVNQRGQPYQHENYLGDAVSDWWDRLKVRSDLRLYDARGTAATRLLEAGAELKEIATHMGWSLKHAAEVIERYVALSPSMSDTLAEKLQNVETRTKLQTKVQTGGSGE</sequence>
<dbReference type="AlphaFoldDB" id="A0A1V0GUL6"/>
<keyword evidence="1" id="KW-0229">DNA integration</keyword>
<dbReference type="InterPro" id="IPR011010">
    <property type="entry name" value="DNA_brk_join_enz"/>
</dbReference>
<feature type="domain" description="Tyr recombinase" evidence="3">
    <location>
        <begin position="180"/>
        <end position="354"/>
    </location>
</feature>
<dbReference type="PANTHER" id="PTHR30349:SF64">
    <property type="entry name" value="PROPHAGE INTEGRASE INTD-RELATED"/>
    <property type="match status" value="1"/>
</dbReference>
<dbReference type="InterPro" id="IPR050090">
    <property type="entry name" value="Tyrosine_recombinase_XerCD"/>
</dbReference>
<dbReference type="GO" id="GO:0015074">
    <property type="term" value="P:DNA integration"/>
    <property type="evidence" value="ECO:0007669"/>
    <property type="project" value="UniProtKB-KW"/>
</dbReference>
<keyword evidence="5" id="KW-1185">Reference proteome</keyword>
<dbReference type="InterPro" id="IPR002104">
    <property type="entry name" value="Integrase_catalytic"/>
</dbReference>
<dbReference type="Gene3D" id="1.10.443.10">
    <property type="entry name" value="Intergrase catalytic core"/>
    <property type="match status" value="1"/>
</dbReference>
<dbReference type="EMBL" id="CP020442">
    <property type="protein sequence ID" value="ARC37547.1"/>
    <property type="molecule type" value="Genomic_DNA"/>
</dbReference>
<evidence type="ECO:0000259" key="3">
    <source>
        <dbReference type="PROSITE" id="PS51898"/>
    </source>
</evidence>